<gene>
    <name evidence="10" type="ORF">PVT01_020018400</name>
</gene>
<keyword evidence="6" id="KW-0175">Coiled coil</keyword>
<feature type="compositionally biased region" description="Polar residues" evidence="7">
    <location>
        <begin position="1315"/>
        <end position="1329"/>
    </location>
</feature>
<dbReference type="GO" id="GO:0061630">
    <property type="term" value="F:ubiquitin protein ligase activity"/>
    <property type="evidence" value="ECO:0007669"/>
    <property type="project" value="InterPro"/>
</dbReference>
<feature type="region of interest" description="Disordered" evidence="7">
    <location>
        <begin position="1"/>
        <end position="21"/>
    </location>
</feature>
<keyword evidence="1" id="KW-0479">Metal-binding</keyword>
<evidence type="ECO:0000313" key="10">
    <source>
        <dbReference type="EMBL" id="SCO65194.1"/>
    </source>
</evidence>
<dbReference type="Proteomes" id="UP000196402">
    <property type="component" value="Chromosome 2"/>
</dbReference>
<dbReference type="VEuPathDB" id="PlasmoDB:PVP01_0214300"/>
<feature type="compositionally biased region" description="Basic and acidic residues" evidence="7">
    <location>
        <begin position="1254"/>
        <end position="1263"/>
    </location>
</feature>
<protein>
    <submittedName>
        <fullName evidence="10">Zinc finger, C3HC4 type, putative</fullName>
    </submittedName>
</protein>
<keyword evidence="2 4" id="KW-0863">Zinc-finger</keyword>
<evidence type="ECO:0000256" key="3">
    <source>
        <dbReference type="ARBA" id="ARBA00022833"/>
    </source>
</evidence>
<feature type="coiled-coil region" evidence="6">
    <location>
        <begin position="47"/>
        <end position="81"/>
    </location>
</feature>
<feature type="compositionally biased region" description="Basic and acidic residues" evidence="7">
    <location>
        <begin position="970"/>
        <end position="1010"/>
    </location>
</feature>
<dbReference type="PROSITE" id="PS00518">
    <property type="entry name" value="ZF_RING_1"/>
    <property type="match status" value="1"/>
</dbReference>
<evidence type="ECO:0000256" key="4">
    <source>
        <dbReference type="PROSITE-ProRule" id="PRU00175"/>
    </source>
</evidence>
<organism evidence="10 11">
    <name type="scientific">Plasmodium vivax</name>
    <name type="common">malaria parasite P. vivax</name>
    <dbReference type="NCBI Taxonomy" id="5855"/>
    <lineage>
        <taxon>Eukaryota</taxon>
        <taxon>Sar</taxon>
        <taxon>Alveolata</taxon>
        <taxon>Apicomplexa</taxon>
        <taxon>Aconoidasida</taxon>
        <taxon>Haemosporida</taxon>
        <taxon>Plasmodiidae</taxon>
        <taxon>Plasmodium</taxon>
        <taxon>Plasmodium (Plasmodium)</taxon>
    </lineage>
</organism>
<dbReference type="VEuPathDB" id="PlasmoDB:PVX_081725"/>
<feature type="compositionally biased region" description="Basic residues" evidence="7">
    <location>
        <begin position="1584"/>
        <end position="1599"/>
    </location>
</feature>
<feature type="compositionally biased region" description="Basic and acidic residues" evidence="7">
    <location>
        <begin position="485"/>
        <end position="501"/>
    </location>
</feature>
<dbReference type="Gene3D" id="3.30.40.10">
    <property type="entry name" value="Zinc/RING finger domain, C3HC4 (zinc finger)"/>
    <property type="match status" value="1"/>
</dbReference>
<evidence type="ECO:0000256" key="5">
    <source>
        <dbReference type="PROSITE-ProRule" id="PRU01215"/>
    </source>
</evidence>
<dbReference type="InterPro" id="IPR045098">
    <property type="entry name" value="Fyv10_fam"/>
</dbReference>
<feature type="compositionally biased region" description="Basic and acidic residues" evidence="7">
    <location>
        <begin position="1277"/>
        <end position="1291"/>
    </location>
</feature>
<dbReference type="PANTHER" id="PTHR12170">
    <property type="entry name" value="MACROPHAGE ERYTHROBLAST ATTACHER-RELATED"/>
    <property type="match status" value="1"/>
</dbReference>
<dbReference type="InterPro" id="IPR027370">
    <property type="entry name" value="Znf-RING_euk"/>
</dbReference>
<feature type="domain" description="RING-Gid-type" evidence="9">
    <location>
        <begin position="1738"/>
        <end position="1781"/>
    </location>
</feature>
<dbReference type="InterPro" id="IPR013083">
    <property type="entry name" value="Znf_RING/FYVE/PHD"/>
</dbReference>
<dbReference type="InterPro" id="IPR001841">
    <property type="entry name" value="Znf_RING"/>
</dbReference>
<feature type="compositionally biased region" description="Basic and acidic residues" evidence="7">
    <location>
        <begin position="1531"/>
        <end position="1552"/>
    </location>
</feature>
<feature type="compositionally biased region" description="Basic residues" evidence="7">
    <location>
        <begin position="1191"/>
        <end position="1204"/>
    </location>
</feature>
<feature type="region of interest" description="Disordered" evidence="7">
    <location>
        <begin position="1051"/>
        <end position="1096"/>
    </location>
</feature>
<accession>A0A1G4GRJ4</accession>
<feature type="compositionally biased region" description="Basic and acidic residues" evidence="7">
    <location>
        <begin position="1571"/>
        <end position="1583"/>
    </location>
</feature>
<dbReference type="InterPro" id="IPR017907">
    <property type="entry name" value="Znf_RING_CS"/>
</dbReference>
<dbReference type="eggNOG" id="KOG2817">
    <property type="taxonomic scope" value="Eukaryota"/>
</dbReference>
<feature type="region of interest" description="Disordered" evidence="7">
    <location>
        <begin position="1191"/>
        <end position="1512"/>
    </location>
</feature>
<evidence type="ECO:0000259" key="8">
    <source>
        <dbReference type="PROSITE" id="PS50089"/>
    </source>
</evidence>
<dbReference type="PROSITE" id="PS50089">
    <property type="entry name" value="ZF_RING_2"/>
    <property type="match status" value="1"/>
</dbReference>
<feature type="compositionally biased region" description="Basic and acidic residues" evidence="7">
    <location>
        <begin position="1411"/>
        <end position="1430"/>
    </location>
</feature>
<reference evidence="10 11" key="1">
    <citation type="submission" date="2016-07" db="EMBL/GenBank/DDBJ databases">
        <authorList>
            <consortium name="Pathogen Informatics"/>
        </authorList>
    </citation>
    <scope>NUCLEOTIDE SEQUENCE [LARGE SCALE GENOMIC DNA]</scope>
</reference>
<evidence type="ECO:0000256" key="6">
    <source>
        <dbReference type="SAM" id="Coils"/>
    </source>
</evidence>
<evidence type="ECO:0000256" key="1">
    <source>
        <dbReference type="ARBA" id="ARBA00022723"/>
    </source>
</evidence>
<feature type="region of interest" description="Disordered" evidence="7">
    <location>
        <begin position="970"/>
        <end position="1035"/>
    </location>
</feature>
<feature type="domain" description="RING-type" evidence="8">
    <location>
        <begin position="1738"/>
        <end position="1781"/>
    </location>
</feature>
<dbReference type="GO" id="GO:0008270">
    <property type="term" value="F:zinc ion binding"/>
    <property type="evidence" value="ECO:0007669"/>
    <property type="project" value="UniProtKB-KW"/>
</dbReference>
<evidence type="ECO:0000313" key="11">
    <source>
        <dbReference type="Proteomes" id="UP000196402"/>
    </source>
</evidence>
<feature type="compositionally biased region" description="Basic and acidic residues" evidence="7">
    <location>
        <begin position="1478"/>
        <end position="1498"/>
    </location>
</feature>
<feature type="zinc finger region" description="RING-Gid-type" evidence="5">
    <location>
        <begin position="1738"/>
        <end position="1781"/>
    </location>
</feature>
<feature type="compositionally biased region" description="Polar residues" evidence="7">
    <location>
        <begin position="238"/>
        <end position="251"/>
    </location>
</feature>
<evidence type="ECO:0000259" key="9">
    <source>
        <dbReference type="PROSITE" id="PS51867"/>
    </source>
</evidence>
<dbReference type="PANTHER" id="PTHR12170:SF3">
    <property type="entry name" value="GH10162P"/>
    <property type="match status" value="1"/>
</dbReference>
<feature type="compositionally biased region" description="Acidic residues" evidence="7">
    <location>
        <begin position="1011"/>
        <end position="1023"/>
    </location>
</feature>
<proteinExistence type="predicted"/>
<name>A0A1G4GRJ4_PLAVI</name>
<dbReference type="EMBL" id="LT615240">
    <property type="protein sequence ID" value="SCO65194.1"/>
    <property type="molecule type" value="Genomic_DNA"/>
</dbReference>
<feature type="compositionally biased region" description="Polar residues" evidence="7">
    <location>
        <begin position="1293"/>
        <end position="1307"/>
    </location>
</feature>
<keyword evidence="3" id="KW-0862">Zinc</keyword>
<dbReference type="GO" id="GO:0043161">
    <property type="term" value="P:proteasome-mediated ubiquitin-dependent protein catabolic process"/>
    <property type="evidence" value="ECO:0007669"/>
    <property type="project" value="InterPro"/>
</dbReference>
<feature type="region of interest" description="Disordered" evidence="7">
    <location>
        <begin position="1531"/>
        <end position="1631"/>
    </location>
</feature>
<dbReference type="VEuPathDB" id="PlasmoDB:PVW1_020021900"/>
<feature type="compositionally biased region" description="Basic residues" evidence="7">
    <location>
        <begin position="1214"/>
        <end position="1227"/>
    </location>
</feature>
<dbReference type="Pfam" id="PF13445">
    <property type="entry name" value="zf-RING_UBOX"/>
    <property type="match status" value="1"/>
</dbReference>
<feature type="region of interest" description="Disordered" evidence="7">
    <location>
        <begin position="201"/>
        <end position="275"/>
    </location>
</feature>
<feature type="compositionally biased region" description="Basic and acidic residues" evidence="7">
    <location>
        <begin position="1600"/>
        <end position="1616"/>
    </location>
</feature>
<feature type="compositionally biased region" description="Basic residues" evidence="7">
    <location>
        <begin position="512"/>
        <end position="522"/>
    </location>
</feature>
<feature type="compositionally biased region" description="Polar residues" evidence="7">
    <location>
        <begin position="1058"/>
        <end position="1071"/>
    </location>
</feature>
<dbReference type="GO" id="GO:0005737">
    <property type="term" value="C:cytoplasm"/>
    <property type="evidence" value="ECO:0007669"/>
    <property type="project" value="TreeGrafter"/>
</dbReference>
<dbReference type="PROSITE" id="PS51867">
    <property type="entry name" value="ZF_RING_GID"/>
    <property type="match status" value="1"/>
</dbReference>
<feature type="compositionally biased region" description="Basic and acidic residues" evidence="7">
    <location>
        <begin position="1445"/>
        <end position="1469"/>
    </location>
</feature>
<dbReference type="GO" id="GO:0034657">
    <property type="term" value="C:GID complex"/>
    <property type="evidence" value="ECO:0007669"/>
    <property type="project" value="TreeGrafter"/>
</dbReference>
<feature type="compositionally biased region" description="Basic and acidic residues" evidence="7">
    <location>
        <begin position="1234"/>
        <end position="1247"/>
    </location>
</feature>
<sequence length="1796" mass="202357">MGEENYTPDGCSSSCSGSGGKNLDFREIQKEISEFKIKQNETFNFYLDSIDKLLEKVQKAKKNVEEKIKKKKDAIKGESDKIRGNVNVIANVSGGSAQISLSGVNTCEEKSKYDLKELIKDVKELKITEKVSEENKKFYNILLSSYRGIISLIKQETPEIFKNVNIKKSVILRLILLHFLQKGDFFMYYVLNKEILKKKKKKKMEKDTPEVSGLGQNSPSNEKMPLCNQARVAVEGGNSKNGPQNGHQADSPSDPPDCQHTSEAPATSCPKEKTNRHGQRYTVLLNNIRNAKFACSKSDLFSQLKEEYISKISFENDTEQIQFEHALIEKEVFEGYTKLHRILYHLKRFQVDTCIEWYNNCSEATRKKYVKLIYLLHCINYLMYSKEDKEKALSCLRDLMINYSENKSHISRLSTFICIGVDNFFFKNMFSSVHSKVFNFFKRAFNEEGILIRVPRRGKRAGRSGPNCENCPNCPNCLHHPHRQRDGLPHDGAAHHRDGKEGTTLASQMSEKRKKKKKKKLTTRQSSEDNQDEPSNVNRRDSRTITALSKRKEKKLAKLVQKRNEKMKKIKTNEHILKRKIKKNKENVIGKKSKKKKKKKKKNIHTASMTHQQVYGLSNKVRSTQGPLIHNDIYKEKYVHYDSDDTYGNTGEEEDGTLPLSETFIENRIDEFMRNEKRMSNPFFYDTADEHYVNGERLILPDVKYASFGGRRHSSGVCAGRAKSRGDSDADDKLNKGWYSHVFKCTKDVFVEVNAGKNEASFSRNEREENQTWRNDYNYHHRRCKNEKKEPEAVYLYELSENEFSQMYQNDTSYITYKTLKKAAQFYDHNDTKIRGSTNKNLNSGYTNFLNVSSTYCTSNSYYERGSHLCALQSRSSEGASFFKQPSGYASNISEAHSFRALTNSCFMKKPNSLKRKFAKCKFLTRSGKCEKMSEKKIKKMDTTLPSADGAAGEHVGDAARSAALLAMEEEKKKSTAEGKTENVTKTSTCDKQKGSKSARGKEKGKQDGHDDGDDDNDNDDVVGDLINSSSGTLSTKVKHVDEDFESFKEQLGGDTEQWASSSQSNKTPSSERAMLDSSEDDFHFSTSASSDENAKKDLNKVKEQVDLIKEDFIKKNTAIALLNTNNIQAYNRAILAAKNTRANKTPTDVSRIVLTHALTNREMYTLHSSLSNYKNNAEFRRICLKWKAKKEKRKERLRGKGKSSRGNDDQQKGKKKKKKKKKKKSTKGSEVGKQNKGEENQNKEGGKTVASHEGVHEKKEQPSVEQSQVGHSSPPAEEKLQESVEQEEKPTAPSNLNAENSPSTGEGKSAEVLPTQSKGGTPPENSQEGEPKMEADETVLSEKCEEGKGGNADEVHTGQGPNNESAEKVEDSHGALGEEGVIPAGSPDEAKNNPSGAGNNADYAAAPSGEEIHHSGSEAKGGKDEKGSIEVEAAGQGTNPTAEESPKDEAVERNENEGERQNLRKENEAGAGEEADDKDHPTDGEKVKRKESAEAKIRKEKKGVFLGSYKKNFKKRRYDPNFFYDEKMEAKMKRNKNERSDSKAAKSKKDGCGWFRSAKCAAGKKGSRGRGRDSDSNGEGKKKKDSSKKDKKKNKEKKKKDDDKGESKNSKDPGKEQNSASGEDAKIEKGREKSCKEKKVYVHLESPLSVLVCGGLISSKKLIEAQAILKENNKRLQEAKNSSSLTFASERHADKCLDKFGKEKNKKNKENGALFSNSLAVEVDLSGCFFFHSSFTCPISRDKSSKENPPYVLRCGHAICKSCVDKIHAQRSRQFKCPMCPQYLHLIEIIPLYFN</sequence>
<dbReference type="GO" id="GO:0005634">
    <property type="term" value="C:nucleus"/>
    <property type="evidence" value="ECO:0007669"/>
    <property type="project" value="TreeGrafter"/>
</dbReference>
<feature type="region of interest" description="Disordered" evidence="7">
    <location>
        <begin position="485"/>
        <end position="556"/>
    </location>
</feature>
<dbReference type="InterPro" id="IPR044063">
    <property type="entry name" value="ZF_RING_GID"/>
</dbReference>
<feature type="compositionally biased region" description="Basic and acidic residues" evidence="7">
    <location>
        <begin position="1330"/>
        <end position="1357"/>
    </location>
</feature>
<evidence type="ECO:0000256" key="2">
    <source>
        <dbReference type="ARBA" id="ARBA00022771"/>
    </source>
</evidence>
<dbReference type="SMART" id="SM00184">
    <property type="entry name" value="RING"/>
    <property type="match status" value="1"/>
</dbReference>
<dbReference type="SUPFAM" id="SSF57850">
    <property type="entry name" value="RING/U-box"/>
    <property type="match status" value="1"/>
</dbReference>
<evidence type="ECO:0000256" key="7">
    <source>
        <dbReference type="SAM" id="MobiDB-lite"/>
    </source>
</evidence>
<dbReference type="VEuPathDB" id="PlasmoDB:PVPAM_020022100"/>